<dbReference type="AlphaFoldDB" id="A0A9P6LUT8"/>
<accession>A0A9P6LUT8</accession>
<dbReference type="EMBL" id="JAAAHY010002519">
    <property type="protein sequence ID" value="KAF9944306.1"/>
    <property type="molecule type" value="Genomic_DNA"/>
</dbReference>
<evidence type="ECO:0000313" key="2">
    <source>
        <dbReference type="Proteomes" id="UP000738359"/>
    </source>
</evidence>
<organism evidence="1 2">
    <name type="scientific">Mortierella alpina</name>
    <name type="common">Oleaginous fungus</name>
    <name type="synonym">Mortierella renispora</name>
    <dbReference type="NCBI Taxonomy" id="64518"/>
    <lineage>
        <taxon>Eukaryota</taxon>
        <taxon>Fungi</taxon>
        <taxon>Fungi incertae sedis</taxon>
        <taxon>Mucoromycota</taxon>
        <taxon>Mortierellomycotina</taxon>
        <taxon>Mortierellomycetes</taxon>
        <taxon>Mortierellales</taxon>
        <taxon>Mortierellaceae</taxon>
        <taxon>Mortierella</taxon>
    </lineage>
</organism>
<comment type="caution">
    <text evidence="1">The sequence shown here is derived from an EMBL/GenBank/DDBJ whole genome shotgun (WGS) entry which is preliminary data.</text>
</comment>
<sequence>MAPVHEQDMQELYQGRVRSIKVPFPEDPSWKENKSYTDVFQLYHSLYRNNMPLVPALMTYCQVSEREEADEGKHSVRLYYRSFVLKPIKWVIAIDQRGLRPMNTSEVKGTYSHKTTAVEKVRFNASVEFSSELGAEGTYKFITASASFKTNMGASYEKEITVEILEALELEPGQRISRLASTPNSFAKAGDFLAHGTGSDLVTTNNRHQEVEAKHMAQNSGFVKSVGDLAGLYDACGKTVTTYREEWKCLWGKMSSSLIKMVVDPVDARLYVMGQATCCESSPFVHGDDFYKSIKK</sequence>
<evidence type="ECO:0000313" key="1">
    <source>
        <dbReference type="EMBL" id="KAF9944306.1"/>
    </source>
</evidence>
<keyword evidence="2" id="KW-1185">Reference proteome</keyword>
<feature type="non-terminal residue" evidence="1">
    <location>
        <position position="1"/>
    </location>
</feature>
<protein>
    <submittedName>
        <fullName evidence="1">Uncharacterized protein</fullName>
    </submittedName>
</protein>
<reference evidence="1" key="1">
    <citation type="journal article" date="2020" name="Fungal Divers.">
        <title>Resolving the Mortierellaceae phylogeny through synthesis of multi-gene phylogenetics and phylogenomics.</title>
        <authorList>
            <person name="Vandepol N."/>
            <person name="Liber J."/>
            <person name="Desiro A."/>
            <person name="Na H."/>
            <person name="Kennedy M."/>
            <person name="Barry K."/>
            <person name="Grigoriev I.V."/>
            <person name="Miller A.N."/>
            <person name="O'Donnell K."/>
            <person name="Stajich J.E."/>
            <person name="Bonito G."/>
        </authorList>
    </citation>
    <scope>NUCLEOTIDE SEQUENCE</scope>
    <source>
        <strain evidence="1">CK1249</strain>
    </source>
</reference>
<proteinExistence type="predicted"/>
<dbReference type="Proteomes" id="UP000738359">
    <property type="component" value="Unassembled WGS sequence"/>
</dbReference>
<name>A0A9P6LUT8_MORAP</name>
<gene>
    <name evidence="1" type="ORF">BGZ70_004801</name>
</gene>
<dbReference type="OrthoDB" id="2432114at2759"/>